<name>A0A1I4USJ3_9BURK</name>
<protein>
    <recommendedName>
        <fullName evidence="4">Thiol:disulfide interchange protein</fullName>
    </recommendedName>
</protein>
<dbReference type="Proteomes" id="UP000199470">
    <property type="component" value="Unassembled WGS sequence"/>
</dbReference>
<keyword evidence="3" id="KW-1185">Reference proteome</keyword>
<evidence type="ECO:0008006" key="4">
    <source>
        <dbReference type="Google" id="ProtNLM"/>
    </source>
</evidence>
<dbReference type="RefSeq" id="WP_093391220.1">
    <property type="nucleotide sequence ID" value="NZ_FOTW01000049.1"/>
</dbReference>
<reference evidence="2 3" key="1">
    <citation type="submission" date="2016-10" db="EMBL/GenBank/DDBJ databases">
        <authorList>
            <person name="de Groot N.N."/>
        </authorList>
    </citation>
    <scope>NUCLEOTIDE SEQUENCE [LARGE SCALE GENOMIC DNA]</scope>
    <source>
        <strain evidence="2 3">ATCC 43154</strain>
    </source>
</reference>
<dbReference type="InterPro" id="IPR036249">
    <property type="entry name" value="Thioredoxin-like_sf"/>
</dbReference>
<proteinExistence type="predicted"/>
<dbReference type="Gene3D" id="3.40.30.10">
    <property type="entry name" value="Glutaredoxin"/>
    <property type="match status" value="1"/>
</dbReference>
<evidence type="ECO:0000313" key="3">
    <source>
        <dbReference type="Proteomes" id="UP000199470"/>
    </source>
</evidence>
<dbReference type="SUPFAM" id="SSF52833">
    <property type="entry name" value="Thioredoxin-like"/>
    <property type="match status" value="1"/>
</dbReference>
<feature type="signal peptide" evidence="1">
    <location>
        <begin position="1"/>
        <end position="27"/>
    </location>
</feature>
<organism evidence="2 3">
    <name type="scientific">Rugamonas rubra</name>
    <dbReference type="NCBI Taxonomy" id="758825"/>
    <lineage>
        <taxon>Bacteria</taxon>
        <taxon>Pseudomonadati</taxon>
        <taxon>Pseudomonadota</taxon>
        <taxon>Betaproteobacteria</taxon>
        <taxon>Burkholderiales</taxon>
        <taxon>Oxalobacteraceae</taxon>
        <taxon>Telluria group</taxon>
        <taxon>Rugamonas</taxon>
    </lineage>
</organism>
<dbReference type="STRING" id="758825.SAMN02982985_05785"/>
<dbReference type="AlphaFoldDB" id="A0A1I4USJ3"/>
<keyword evidence="1" id="KW-0732">Signal</keyword>
<sequence>MSQAIFRRPLAAVLALTLGLGALPAYADLGSVRGVLAERMRAKKIPFSPSSVRETLIQGLYRWEQGAGVGQLYVNDAVTLILVTDGNKIVEWTQPVRDPQPISEAEKSSLLSEMLRGIRFDRLIKFEQGKGQAGNQVLLISAFDCPYCVKFERMLANAGDKVDATVYVLPSTLQPKDNAHASTVRNIWCAKQNAEVWRNTLLKSPGGYFNLPSGSCDLGVEAARDVQLIIASMGLGGGYPQMLFGNGTTSTAAQELPVFQDQLRKSPGRVFWDEPKPQRYAQFRAAGGNTAVSGGGAAAAAAGISTSGGTTTIRFNPLSGLLKKLGTPAAAEGASPAPEEAGK</sequence>
<evidence type="ECO:0000256" key="1">
    <source>
        <dbReference type="SAM" id="SignalP"/>
    </source>
</evidence>
<gene>
    <name evidence="2" type="ORF">SAMN02982985_05785</name>
</gene>
<accession>A0A1I4USJ3</accession>
<evidence type="ECO:0000313" key="2">
    <source>
        <dbReference type="EMBL" id="SFM91888.1"/>
    </source>
</evidence>
<feature type="chain" id="PRO_5011653260" description="Thiol:disulfide interchange protein" evidence="1">
    <location>
        <begin position="28"/>
        <end position="343"/>
    </location>
</feature>
<dbReference type="OrthoDB" id="8778885at2"/>
<dbReference type="EMBL" id="FOTW01000049">
    <property type="protein sequence ID" value="SFM91888.1"/>
    <property type="molecule type" value="Genomic_DNA"/>
</dbReference>